<dbReference type="InterPro" id="IPR011990">
    <property type="entry name" value="TPR-like_helical_dom_sf"/>
</dbReference>
<evidence type="ECO:0000313" key="6">
    <source>
        <dbReference type="Proteomes" id="UP000248054"/>
    </source>
</evidence>
<dbReference type="InterPro" id="IPR019734">
    <property type="entry name" value="TPR_rpt"/>
</dbReference>
<evidence type="ECO:0000313" key="5">
    <source>
        <dbReference type="EMBL" id="PYE81781.1"/>
    </source>
</evidence>
<dbReference type="InterPro" id="IPR051012">
    <property type="entry name" value="CellSynth/LPSAsmb/PSIAsmb"/>
</dbReference>
<dbReference type="OrthoDB" id="1149028at2"/>
<dbReference type="PROSITE" id="PS50293">
    <property type="entry name" value="TPR_REGION"/>
    <property type="match status" value="1"/>
</dbReference>
<comment type="caution">
    <text evidence="5">The sequence shown here is derived from an EMBL/GenBank/DDBJ whole genome shotgun (WGS) entry which is preliminary data.</text>
</comment>
<dbReference type="Proteomes" id="UP000248054">
    <property type="component" value="Unassembled WGS sequence"/>
</dbReference>
<keyword evidence="2 3" id="KW-0802">TPR repeat</keyword>
<feature type="chain" id="PRO_5016141000" evidence="4">
    <location>
        <begin position="20"/>
        <end position="429"/>
    </location>
</feature>
<evidence type="ECO:0000256" key="4">
    <source>
        <dbReference type="SAM" id="SignalP"/>
    </source>
</evidence>
<dbReference type="Gene3D" id="1.25.40.10">
    <property type="entry name" value="Tetratricopeptide repeat domain"/>
    <property type="match status" value="2"/>
</dbReference>
<proteinExistence type="predicted"/>
<evidence type="ECO:0000256" key="2">
    <source>
        <dbReference type="ARBA" id="ARBA00022803"/>
    </source>
</evidence>
<gene>
    <name evidence="5" type="ORF">DFQ11_102358</name>
</gene>
<reference evidence="5 6" key="1">
    <citation type="submission" date="2018-06" db="EMBL/GenBank/DDBJ databases">
        <title>Genomic Encyclopedia of Type Strains, Phase III (KMG-III): the genomes of soil and plant-associated and newly described type strains.</title>
        <authorList>
            <person name="Whitman W."/>
        </authorList>
    </citation>
    <scope>NUCLEOTIDE SEQUENCE [LARGE SCALE GENOMIC DNA]</scope>
    <source>
        <strain evidence="5 6">CECT 7945</strain>
    </source>
</reference>
<evidence type="ECO:0000256" key="1">
    <source>
        <dbReference type="ARBA" id="ARBA00022737"/>
    </source>
</evidence>
<dbReference type="SMART" id="SM00028">
    <property type="entry name" value="TPR"/>
    <property type="match status" value="4"/>
</dbReference>
<organism evidence="5 6">
    <name type="scientific">Winogradskyella epiphytica</name>
    <dbReference type="NCBI Taxonomy" id="262005"/>
    <lineage>
        <taxon>Bacteria</taxon>
        <taxon>Pseudomonadati</taxon>
        <taxon>Bacteroidota</taxon>
        <taxon>Flavobacteriia</taxon>
        <taxon>Flavobacteriales</taxon>
        <taxon>Flavobacteriaceae</taxon>
        <taxon>Winogradskyella</taxon>
    </lineage>
</organism>
<feature type="repeat" description="TPR" evidence="3">
    <location>
        <begin position="296"/>
        <end position="329"/>
    </location>
</feature>
<sequence length="429" mass="47760">MKKMITLVLVLAVSSMSIAQKREIREVEKALKNSNYADAKSAVSAAEALMGNMDEKQKAQFYFVKAQALYADGKGTDANIDEAILTLDKLRELESKMGKLKYTKEANDMTTNMSNTFLTRANEALTAKNYKLAAKGFDKVYKLSPKDTLYLYYAASSAVTAQDYDTALDYYLKLKNMGYTGAEMNYYATDKESGQEESFADKAGRDFSVKTLKTHIKPRDERSEPKTAEIVKNIALIYVSQGENEKALGAMADARAENPDDLGLLLSEANVYLQMGNREKFKVLMEEATEKDPNNPELFYNLGVLAAEAGNSEESVKYYEKAISLDPTYVDAYNNLAVVILEGEAGIVEEMNSLGTSAADNRKYDQLKEKRIDLFKSAIPYLEKSLELKKTNVNAARTLMNIYSALGEMDKFKAMKAKVEEMEASAKGN</sequence>
<accession>A0A2V4XTT8</accession>
<dbReference type="PANTHER" id="PTHR45586">
    <property type="entry name" value="TPR REPEAT-CONTAINING PROTEIN PA4667"/>
    <property type="match status" value="1"/>
</dbReference>
<protein>
    <submittedName>
        <fullName evidence="5">Tetratricopeptide repeat protein</fullName>
    </submittedName>
</protein>
<feature type="signal peptide" evidence="4">
    <location>
        <begin position="1"/>
        <end position="19"/>
    </location>
</feature>
<dbReference type="Pfam" id="PF00515">
    <property type="entry name" value="TPR_1"/>
    <property type="match status" value="1"/>
</dbReference>
<dbReference type="AlphaFoldDB" id="A0A2V4XTT8"/>
<dbReference type="PANTHER" id="PTHR45586:SF1">
    <property type="entry name" value="LIPOPOLYSACCHARIDE ASSEMBLY PROTEIN B"/>
    <property type="match status" value="1"/>
</dbReference>
<dbReference type="EMBL" id="QJTD01000002">
    <property type="protein sequence ID" value="PYE81781.1"/>
    <property type="molecule type" value="Genomic_DNA"/>
</dbReference>
<keyword evidence="1" id="KW-0677">Repeat</keyword>
<dbReference type="SUPFAM" id="SSF48452">
    <property type="entry name" value="TPR-like"/>
    <property type="match status" value="2"/>
</dbReference>
<name>A0A2V4XTT8_9FLAO</name>
<dbReference type="Pfam" id="PF13432">
    <property type="entry name" value="TPR_16"/>
    <property type="match status" value="1"/>
</dbReference>
<feature type="repeat" description="TPR" evidence="3">
    <location>
        <begin position="228"/>
        <end position="261"/>
    </location>
</feature>
<keyword evidence="6" id="KW-1185">Reference proteome</keyword>
<keyword evidence="4" id="KW-0732">Signal</keyword>
<dbReference type="PROSITE" id="PS50005">
    <property type="entry name" value="TPR"/>
    <property type="match status" value="2"/>
</dbReference>
<evidence type="ECO:0000256" key="3">
    <source>
        <dbReference type="PROSITE-ProRule" id="PRU00339"/>
    </source>
</evidence>